<accession>A0A316AFK7</accession>
<dbReference type="AlphaFoldDB" id="A0A316AFK7"/>
<organism evidence="1 2">
    <name type="scientific">Quadrisphaera granulorum</name>
    <dbReference type="NCBI Taxonomy" id="317664"/>
    <lineage>
        <taxon>Bacteria</taxon>
        <taxon>Bacillati</taxon>
        <taxon>Actinomycetota</taxon>
        <taxon>Actinomycetes</taxon>
        <taxon>Kineosporiales</taxon>
        <taxon>Kineosporiaceae</taxon>
        <taxon>Quadrisphaera</taxon>
    </lineage>
</organism>
<name>A0A316AFK7_9ACTN</name>
<reference evidence="1 2" key="1">
    <citation type="submission" date="2018-03" db="EMBL/GenBank/DDBJ databases">
        <title>Genomic Encyclopedia of Archaeal and Bacterial Type Strains, Phase II (KMG-II): from individual species to whole genera.</title>
        <authorList>
            <person name="Goeker M."/>
        </authorList>
    </citation>
    <scope>NUCLEOTIDE SEQUENCE [LARGE SCALE GENOMIC DNA]</scope>
    <source>
        <strain evidence="1 2">DSM 44889</strain>
    </source>
</reference>
<evidence type="ECO:0000313" key="1">
    <source>
        <dbReference type="EMBL" id="PWJ55684.1"/>
    </source>
</evidence>
<dbReference type="EMBL" id="QGDQ01000002">
    <property type="protein sequence ID" value="PWJ55684.1"/>
    <property type="molecule type" value="Genomic_DNA"/>
</dbReference>
<gene>
    <name evidence="1" type="ORF">BXY45_10247</name>
</gene>
<sequence>MITAGVSGFVLTYGLPVLWTTESSVLVTEASRLR</sequence>
<evidence type="ECO:0000313" key="2">
    <source>
        <dbReference type="Proteomes" id="UP000245469"/>
    </source>
</evidence>
<comment type="caution">
    <text evidence="1">The sequence shown here is derived from an EMBL/GenBank/DDBJ whole genome shotgun (WGS) entry which is preliminary data.</text>
</comment>
<dbReference type="Proteomes" id="UP000245469">
    <property type="component" value="Unassembled WGS sequence"/>
</dbReference>
<proteinExistence type="predicted"/>
<protein>
    <submittedName>
        <fullName evidence="1">Uncharacterized protein</fullName>
    </submittedName>
</protein>
<keyword evidence="2" id="KW-1185">Reference proteome</keyword>